<dbReference type="SUPFAM" id="SSF160574">
    <property type="entry name" value="BT0923-like"/>
    <property type="match status" value="1"/>
</dbReference>
<feature type="signal peptide" evidence="1">
    <location>
        <begin position="1"/>
        <end position="22"/>
    </location>
</feature>
<dbReference type="Pfam" id="PF11396">
    <property type="entry name" value="PepSY_like"/>
    <property type="match status" value="1"/>
</dbReference>
<feature type="domain" description="Putative beta-lactamase-inhibitor-like PepSY-like" evidence="2">
    <location>
        <begin position="62"/>
        <end position="143"/>
    </location>
</feature>
<sequence length="147" mass="17004">MKMLFRLIAMVFLLCTITIAFAQDKAISFSNLPDKAKTFLKKYFSGAEIITITMDTEYIFKKEYEVVLKSGSKIEFDSDGIWEKIKMKGMAVPVQIIPSTISQYIRKSFPNTFVKEIIRERKGYEVEISNGLDLEFSREGEFIRVDD</sequence>
<evidence type="ECO:0000313" key="4">
    <source>
        <dbReference type="Proteomes" id="UP000606494"/>
    </source>
</evidence>
<reference evidence="3 4" key="1">
    <citation type="submission" date="2020-08" db="EMBL/GenBank/DDBJ databases">
        <title>Sphingobacterium sp. DN00404 isolated from aquaculture water.</title>
        <authorList>
            <person name="Zhang M."/>
        </authorList>
    </citation>
    <scope>NUCLEOTIDE SEQUENCE [LARGE SCALE GENOMIC DNA]</scope>
    <source>
        <strain evidence="3 4">KCTC 32294</strain>
    </source>
</reference>
<evidence type="ECO:0000259" key="2">
    <source>
        <dbReference type="Pfam" id="PF11396"/>
    </source>
</evidence>
<protein>
    <submittedName>
        <fullName evidence="3">PepSY-like domain-containing protein</fullName>
    </submittedName>
</protein>
<dbReference type="InterPro" id="IPR021533">
    <property type="entry name" value="PepSY-like"/>
</dbReference>
<dbReference type="Gene3D" id="3.40.1420.30">
    <property type="match status" value="1"/>
</dbReference>
<gene>
    <name evidence="3" type="ORF">H8B17_11685</name>
</gene>
<accession>A0ABR7Y4M3</accession>
<dbReference type="RefSeq" id="WP_190309333.1">
    <property type="nucleotide sequence ID" value="NZ_JACNYK010000002.1"/>
</dbReference>
<evidence type="ECO:0000256" key="1">
    <source>
        <dbReference type="SAM" id="SignalP"/>
    </source>
</evidence>
<organism evidence="3 4">
    <name type="scientific">Sphingobacterium arenae</name>
    <dbReference type="NCBI Taxonomy" id="1280598"/>
    <lineage>
        <taxon>Bacteria</taxon>
        <taxon>Pseudomonadati</taxon>
        <taxon>Bacteroidota</taxon>
        <taxon>Sphingobacteriia</taxon>
        <taxon>Sphingobacteriales</taxon>
        <taxon>Sphingobacteriaceae</taxon>
        <taxon>Sphingobacterium</taxon>
    </lineage>
</organism>
<proteinExistence type="predicted"/>
<dbReference type="Proteomes" id="UP000606494">
    <property type="component" value="Unassembled WGS sequence"/>
</dbReference>
<feature type="chain" id="PRO_5047288146" evidence="1">
    <location>
        <begin position="23"/>
        <end position="147"/>
    </location>
</feature>
<dbReference type="EMBL" id="JACNYK010000002">
    <property type="protein sequence ID" value="MBD1426246.1"/>
    <property type="molecule type" value="Genomic_DNA"/>
</dbReference>
<comment type="caution">
    <text evidence="3">The sequence shown here is derived from an EMBL/GenBank/DDBJ whole genome shotgun (WGS) entry which is preliminary data.</text>
</comment>
<evidence type="ECO:0000313" key="3">
    <source>
        <dbReference type="EMBL" id="MBD1426246.1"/>
    </source>
</evidence>
<keyword evidence="4" id="KW-1185">Reference proteome</keyword>
<keyword evidence="1" id="KW-0732">Signal</keyword>
<name>A0ABR7Y4M3_9SPHI</name>